<evidence type="ECO:0000313" key="14">
    <source>
        <dbReference type="EMBL" id="OLL26148.1"/>
    </source>
</evidence>
<evidence type="ECO:0000256" key="9">
    <source>
        <dbReference type="ARBA" id="ARBA00023828"/>
    </source>
</evidence>
<reference evidence="14 15" key="1">
    <citation type="submission" date="2016-04" db="EMBL/GenBank/DDBJ databases">
        <title>Evolutionary innovation and constraint leading to complex multicellularity in the Ascomycota.</title>
        <authorList>
            <person name="Cisse O."/>
            <person name="Nguyen A."/>
            <person name="Hewitt D.A."/>
            <person name="Jedd G."/>
            <person name="Stajich J.E."/>
        </authorList>
    </citation>
    <scope>NUCLEOTIDE SEQUENCE [LARGE SCALE GENOMIC DNA]</scope>
    <source>
        <strain evidence="14 15">DAH-3</strain>
    </source>
</reference>
<dbReference type="PANTHER" id="PTHR46174">
    <property type="entry name" value="CXXC-TYPE ZINC FINGER PROTEIN 1"/>
    <property type="match status" value="1"/>
</dbReference>
<feature type="domain" description="PHD-type" evidence="13">
    <location>
        <begin position="143"/>
        <end position="193"/>
    </location>
</feature>
<evidence type="ECO:0000256" key="8">
    <source>
        <dbReference type="ARBA" id="ARBA00023242"/>
    </source>
</evidence>
<evidence type="ECO:0000256" key="11">
    <source>
        <dbReference type="SAM" id="Coils"/>
    </source>
</evidence>
<keyword evidence="8" id="KW-0539">Nucleus</keyword>
<accession>A0A1U7LU54</accession>
<dbReference type="GO" id="GO:0008270">
    <property type="term" value="F:zinc ion binding"/>
    <property type="evidence" value="ECO:0007669"/>
    <property type="project" value="UniProtKB-KW"/>
</dbReference>
<proteinExistence type="predicted"/>
<feature type="compositionally biased region" description="Basic residues" evidence="12">
    <location>
        <begin position="106"/>
        <end position="116"/>
    </location>
</feature>
<keyword evidence="11" id="KW-0175">Coiled coil</keyword>
<keyword evidence="15" id="KW-1185">Reference proteome</keyword>
<sequence>MASINASFNPSLSQHKTCLSQQIPVQYKTNNSLLPPGTTFVDNIMDHKSTSQPPLENQEIQDADMQDVDEHATISDTTSRRPSNAAQLPPLEELSKPPSTFENRKKPSPNKRKPSRRQSVDISDDNSSTNEVHSSPRYGAGDEIYCICRKPDGGRWMIACDYCDNWFHGSCINISQSEGDLVDRYFCPTCVEAGRGSTTWKRKCRLFSCRSPAFLPSKYCTQKHGVEFFALQVRKSTHSPPEISALVNNVSSVEEFRRLGDSVPPPPESSESGDAYHYPDELGRLSTIAAEREQVYLRTKVIEKRSDYLALSITHAKRVNDEIRQSEPSKKDICGFNYRLAWDDVDWDEWFEIPESAQVFESGRLVDRDGMCLLEKKKCARHQTWQTIKREEIDLEAVICRDVLAKLRREEKEIRERQDRRATARAQGVGREGRVLVVQTIFN</sequence>
<dbReference type="SMART" id="SM00249">
    <property type="entry name" value="PHD"/>
    <property type="match status" value="1"/>
</dbReference>
<dbReference type="InterPro" id="IPR019786">
    <property type="entry name" value="Zinc_finger_PHD-type_CS"/>
</dbReference>
<evidence type="ECO:0000256" key="3">
    <source>
        <dbReference type="ARBA" id="ARBA00022771"/>
    </source>
</evidence>
<gene>
    <name evidence="14" type="ORF">NEOLI_002108</name>
</gene>
<evidence type="ECO:0000256" key="1">
    <source>
        <dbReference type="ARBA" id="ARBA00004123"/>
    </source>
</evidence>
<dbReference type="CDD" id="cd16039">
    <property type="entry name" value="PHD_SPP1"/>
    <property type="match status" value="1"/>
</dbReference>
<evidence type="ECO:0000256" key="4">
    <source>
        <dbReference type="ARBA" id="ARBA00022833"/>
    </source>
</evidence>
<evidence type="ECO:0000259" key="13">
    <source>
        <dbReference type="PROSITE" id="PS50016"/>
    </source>
</evidence>
<keyword evidence="2" id="KW-0479">Metal-binding</keyword>
<dbReference type="OMA" id="TIYKKTC"/>
<dbReference type="InterPro" id="IPR019787">
    <property type="entry name" value="Znf_PHD-finger"/>
</dbReference>
<keyword evidence="3 10" id="KW-0863">Zinc-finger</keyword>
<protein>
    <recommendedName>
        <fullName evidence="9">CXXC-type zinc finger protein 1</fullName>
    </recommendedName>
</protein>
<dbReference type="Proteomes" id="UP000186594">
    <property type="component" value="Unassembled WGS sequence"/>
</dbReference>
<dbReference type="InterPro" id="IPR037869">
    <property type="entry name" value="Spp1/CFP1"/>
</dbReference>
<dbReference type="GO" id="GO:0048188">
    <property type="term" value="C:Set1C/COMPASS complex"/>
    <property type="evidence" value="ECO:0007669"/>
    <property type="project" value="InterPro"/>
</dbReference>
<name>A0A1U7LU54_NEOID</name>
<evidence type="ECO:0000256" key="7">
    <source>
        <dbReference type="ARBA" id="ARBA00023163"/>
    </source>
</evidence>
<dbReference type="EMBL" id="LXFE01000235">
    <property type="protein sequence ID" value="OLL26148.1"/>
    <property type="molecule type" value="Genomic_DNA"/>
</dbReference>
<dbReference type="InterPro" id="IPR022056">
    <property type="entry name" value="CpG-bd_C"/>
</dbReference>
<dbReference type="Pfam" id="PF00628">
    <property type="entry name" value="PHD"/>
    <property type="match status" value="1"/>
</dbReference>
<comment type="subcellular location">
    <subcellularLocation>
        <location evidence="1">Nucleus</location>
    </subcellularLocation>
</comment>
<dbReference type="InterPro" id="IPR013083">
    <property type="entry name" value="Znf_RING/FYVE/PHD"/>
</dbReference>
<dbReference type="PANTHER" id="PTHR46174:SF1">
    <property type="entry name" value="CXXC-TYPE ZINC FINGER PROTEIN 1"/>
    <property type="match status" value="1"/>
</dbReference>
<feature type="compositionally biased region" description="Polar residues" evidence="12">
    <location>
        <begin position="74"/>
        <end position="86"/>
    </location>
</feature>
<dbReference type="GO" id="GO:0003677">
    <property type="term" value="F:DNA binding"/>
    <property type="evidence" value="ECO:0007669"/>
    <property type="project" value="UniProtKB-KW"/>
</dbReference>
<evidence type="ECO:0000256" key="5">
    <source>
        <dbReference type="ARBA" id="ARBA00023015"/>
    </source>
</evidence>
<dbReference type="InterPro" id="IPR011011">
    <property type="entry name" value="Znf_FYVE_PHD"/>
</dbReference>
<dbReference type="OrthoDB" id="436852at2759"/>
<dbReference type="PROSITE" id="PS01359">
    <property type="entry name" value="ZF_PHD_1"/>
    <property type="match status" value="1"/>
</dbReference>
<keyword evidence="7" id="KW-0804">Transcription</keyword>
<evidence type="ECO:0000256" key="10">
    <source>
        <dbReference type="PROSITE-ProRule" id="PRU00146"/>
    </source>
</evidence>
<dbReference type="Gene3D" id="3.30.40.10">
    <property type="entry name" value="Zinc/RING finger domain, C3HC4 (zinc finger)"/>
    <property type="match status" value="1"/>
</dbReference>
<evidence type="ECO:0000256" key="2">
    <source>
        <dbReference type="ARBA" id="ARBA00022723"/>
    </source>
</evidence>
<feature type="compositionally biased region" description="Low complexity" evidence="12">
    <location>
        <begin position="88"/>
        <end position="99"/>
    </location>
</feature>
<dbReference type="Pfam" id="PF12269">
    <property type="entry name" value="CpG_bind_C"/>
    <property type="match status" value="1"/>
</dbReference>
<keyword evidence="4" id="KW-0862">Zinc</keyword>
<keyword evidence="6" id="KW-0238">DNA-binding</keyword>
<dbReference type="AlphaFoldDB" id="A0A1U7LU54"/>
<comment type="caution">
    <text evidence="14">The sequence shown here is derived from an EMBL/GenBank/DDBJ whole genome shotgun (WGS) entry which is preliminary data.</text>
</comment>
<organism evidence="14 15">
    <name type="scientific">Neolecta irregularis (strain DAH-3)</name>
    <dbReference type="NCBI Taxonomy" id="1198029"/>
    <lineage>
        <taxon>Eukaryota</taxon>
        <taxon>Fungi</taxon>
        <taxon>Dikarya</taxon>
        <taxon>Ascomycota</taxon>
        <taxon>Taphrinomycotina</taxon>
        <taxon>Neolectales</taxon>
        <taxon>Neolectaceae</taxon>
        <taxon>Neolecta</taxon>
    </lineage>
</organism>
<dbReference type="SUPFAM" id="SSF57903">
    <property type="entry name" value="FYVE/PHD zinc finger"/>
    <property type="match status" value="1"/>
</dbReference>
<feature type="region of interest" description="Disordered" evidence="12">
    <location>
        <begin position="72"/>
        <end position="135"/>
    </location>
</feature>
<dbReference type="InterPro" id="IPR001965">
    <property type="entry name" value="Znf_PHD"/>
</dbReference>
<evidence type="ECO:0000256" key="6">
    <source>
        <dbReference type="ARBA" id="ARBA00023125"/>
    </source>
</evidence>
<evidence type="ECO:0000313" key="15">
    <source>
        <dbReference type="Proteomes" id="UP000186594"/>
    </source>
</evidence>
<dbReference type="PROSITE" id="PS50016">
    <property type="entry name" value="ZF_PHD_2"/>
    <property type="match status" value="1"/>
</dbReference>
<dbReference type="GO" id="GO:0045893">
    <property type="term" value="P:positive regulation of DNA-templated transcription"/>
    <property type="evidence" value="ECO:0007669"/>
    <property type="project" value="TreeGrafter"/>
</dbReference>
<feature type="coiled-coil region" evidence="11">
    <location>
        <begin position="400"/>
        <end position="427"/>
    </location>
</feature>
<dbReference type="STRING" id="1198029.A0A1U7LU54"/>
<keyword evidence="5" id="KW-0805">Transcription regulation</keyword>
<evidence type="ECO:0000256" key="12">
    <source>
        <dbReference type="SAM" id="MobiDB-lite"/>
    </source>
</evidence>